<name>A0A067C4Q0_SAPPC</name>
<evidence type="ECO:0000313" key="3">
    <source>
        <dbReference type="Proteomes" id="UP000030745"/>
    </source>
</evidence>
<dbReference type="KEGG" id="spar:SPRG_12494"/>
<evidence type="ECO:0008006" key="4">
    <source>
        <dbReference type="Google" id="ProtNLM"/>
    </source>
</evidence>
<dbReference type="EMBL" id="KK583286">
    <property type="protein sequence ID" value="KDO21531.1"/>
    <property type="molecule type" value="Genomic_DNA"/>
</dbReference>
<proteinExistence type="predicted"/>
<accession>A0A067C4Q0</accession>
<organism evidence="2 3">
    <name type="scientific">Saprolegnia parasitica (strain CBS 223.65)</name>
    <dbReference type="NCBI Taxonomy" id="695850"/>
    <lineage>
        <taxon>Eukaryota</taxon>
        <taxon>Sar</taxon>
        <taxon>Stramenopiles</taxon>
        <taxon>Oomycota</taxon>
        <taxon>Saprolegniomycetes</taxon>
        <taxon>Saprolegniales</taxon>
        <taxon>Saprolegniaceae</taxon>
        <taxon>Saprolegnia</taxon>
    </lineage>
</organism>
<dbReference type="GeneID" id="24134449"/>
<feature type="non-terminal residue" evidence="2">
    <location>
        <position position="90"/>
    </location>
</feature>
<feature type="region of interest" description="Disordered" evidence="1">
    <location>
        <begin position="66"/>
        <end position="90"/>
    </location>
</feature>
<evidence type="ECO:0000256" key="1">
    <source>
        <dbReference type="SAM" id="MobiDB-lite"/>
    </source>
</evidence>
<dbReference type="Proteomes" id="UP000030745">
    <property type="component" value="Unassembled WGS sequence"/>
</dbReference>
<keyword evidence="3" id="KW-1185">Reference proteome</keyword>
<dbReference type="RefSeq" id="XP_012207797.1">
    <property type="nucleotide sequence ID" value="XM_012352407.1"/>
</dbReference>
<dbReference type="OrthoDB" id="2414723at2759"/>
<gene>
    <name evidence="2" type="ORF">SPRG_12494</name>
</gene>
<dbReference type="AlphaFoldDB" id="A0A067C4Q0"/>
<dbReference type="VEuPathDB" id="FungiDB:SPRG_12494"/>
<evidence type="ECO:0000313" key="2">
    <source>
        <dbReference type="EMBL" id="KDO21531.1"/>
    </source>
</evidence>
<reference evidence="2 3" key="1">
    <citation type="journal article" date="2013" name="PLoS Genet.">
        <title>Distinctive expansion of potential virulence genes in the genome of the oomycete fish pathogen Saprolegnia parasitica.</title>
        <authorList>
            <person name="Jiang R.H."/>
            <person name="de Bruijn I."/>
            <person name="Haas B.J."/>
            <person name="Belmonte R."/>
            <person name="Lobach L."/>
            <person name="Christie J."/>
            <person name="van den Ackerveken G."/>
            <person name="Bottin A."/>
            <person name="Bulone V."/>
            <person name="Diaz-Moreno S.M."/>
            <person name="Dumas B."/>
            <person name="Fan L."/>
            <person name="Gaulin E."/>
            <person name="Govers F."/>
            <person name="Grenville-Briggs L.J."/>
            <person name="Horner N.R."/>
            <person name="Levin J.Z."/>
            <person name="Mammella M."/>
            <person name="Meijer H.J."/>
            <person name="Morris P."/>
            <person name="Nusbaum C."/>
            <person name="Oome S."/>
            <person name="Phillips A.J."/>
            <person name="van Rooyen D."/>
            <person name="Rzeszutek E."/>
            <person name="Saraiva M."/>
            <person name="Secombes C.J."/>
            <person name="Seidl M.F."/>
            <person name="Snel B."/>
            <person name="Stassen J.H."/>
            <person name="Sykes S."/>
            <person name="Tripathy S."/>
            <person name="van den Berg H."/>
            <person name="Vega-Arreguin J.C."/>
            <person name="Wawra S."/>
            <person name="Young S.K."/>
            <person name="Zeng Q."/>
            <person name="Dieguez-Uribeondo J."/>
            <person name="Russ C."/>
            <person name="Tyler B.M."/>
            <person name="van West P."/>
        </authorList>
    </citation>
    <scope>NUCLEOTIDE SEQUENCE [LARGE SCALE GENOMIC DNA]</scope>
    <source>
        <strain evidence="2 3">CBS 223.65</strain>
    </source>
</reference>
<sequence>MALRRNRTVAEVSALKAHFEEPFTPPHDKSKPTPTARALCKHCGASVSYSTTRLTSHLGCCTAYERRSSPSDDSMAAPEASAASGVVNEH</sequence>
<protein>
    <recommendedName>
        <fullName evidence="4">BED-type domain-containing protein</fullName>
    </recommendedName>
</protein>